<sequence length="377" mass="43724">MDKIIFLIIICFSFLIFFSTITCKKLNTNIKVRGIMFFVPFLLCIIPFVFNEDVYLSEMVYMAEVVLMISISISLICKFRKNTYRCVQVIIFIGTILLATILYKIQLIGFFNISNIIKNIFILILISFNIILVKKDEKIFWQALVNLLISYVLIIFKDIIIFSYISTLFKFMAYFYFYMYFFKRINIKDKNKEKILSNKSSKLEFEKQLFHMKLHNERLLNKAQKDALTQAYNKTTILDIIGKSIKLEKRFSVLMYDIDNFKKINDVHGHITGDKAIKNLAYISKRSIRDVDSLGRYGGDEFIIVLPDISHKGATYVAERIRQNVSCDSNPRFTISIGISSYPHDGRTVDELIQVADKGLYMSKEKGKNAVSHGGAI</sequence>
<dbReference type="GO" id="GO:0052621">
    <property type="term" value="F:diguanylate cyclase activity"/>
    <property type="evidence" value="ECO:0007669"/>
    <property type="project" value="TreeGrafter"/>
</dbReference>
<feature type="transmembrane region" description="Helical" evidence="1">
    <location>
        <begin position="30"/>
        <end position="50"/>
    </location>
</feature>
<dbReference type="InterPro" id="IPR000160">
    <property type="entry name" value="GGDEF_dom"/>
</dbReference>
<dbReference type="AlphaFoldDB" id="A0A267MPA6"/>
<organism evidence="3 4">
    <name type="scientific">Anaeromicrobium sediminis</name>
    <dbReference type="NCBI Taxonomy" id="1478221"/>
    <lineage>
        <taxon>Bacteria</taxon>
        <taxon>Bacillati</taxon>
        <taxon>Bacillota</taxon>
        <taxon>Clostridia</taxon>
        <taxon>Peptostreptococcales</taxon>
        <taxon>Thermotaleaceae</taxon>
        <taxon>Anaeromicrobium</taxon>
    </lineage>
</organism>
<dbReference type="GO" id="GO:0005886">
    <property type="term" value="C:plasma membrane"/>
    <property type="evidence" value="ECO:0007669"/>
    <property type="project" value="TreeGrafter"/>
</dbReference>
<dbReference type="OrthoDB" id="9762141at2"/>
<evidence type="ECO:0000313" key="3">
    <source>
        <dbReference type="EMBL" id="PAB60560.1"/>
    </source>
</evidence>
<feature type="transmembrane region" description="Helical" evidence="1">
    <location>
        <begin position="56"/>
        <end position="77"/>
    </location>
</feature>
<dbReference type="InterPro" id="IPR029787">
    <property type="entry name" value="Nucleotide_cyclase"/>
</dbReference>
<feature type="transmembrane region" description="Helical" evidence="1">
    <location>
        <begin position="116"/>
        <end position="132"/>
    </location>
</feature>
<keyword evidence="1" id="KW-1133">Transmembrane helix</keyword>
<proteinExistence type="predicted"/>
<dbReference type="FunFam" id="3.30.70.270:FF:000001">
    <property type="entry name" value="Diguanylate cyclase domain protein"/>
    <property type="match status" value="1"/>
</dbReference>
<dbReference type="CDD" id="cd01949">
    <property type="entry name" value="GGDEF"/>
    <property type="match status" value="1"/>
</dbReference>
<dbReference type="SUPFAM" id="SSF55073">
    <property type="entry name" value="Nucleotide cyclase"/>
    <property type="match status" value="1"/>
</dbReference>
<feature type="domain" description="GGDEF" evidence="2">
    <location>
        <begin position="249"/>
        <end position="376"/>
    </location>
</feature>
<feature type="transmembrane region" description="Helical" evidence="1">
    <location>
        <begin position="6"/>
        <end position="23"/>
    </location>
</feature>
<reference evidence="3 4" key="1">
    <citation type="submission" date="2017-06" db="EMBL/GenBank/DDBJ databases">
        <title>Draft genome sequence of anaerobic fermentative bacterium Anaeromicrobium sediminis DY2726D isolated from West Pacific Ocean sediments.</title>
        <authorList>
            <person name="Zeng X."/>
        </authorList>
    </citation>
    <scope>NUCLEOTIDE SEQUENCE [LARGE SCALE GENOMIC DNA]</scope>
    <source>
        <strain evidence="3 4">DY2726D</strain>
    </source>
</reference>
<keyword evidence="1" id="KW-0472">Membrane</keyword>
<feature type="transmembrane region" description="Helical" evidence="1">
    <location>
        <begin position="162"/>
        <end position="182"/>
    </location>
</feature>
<dbReference type="PANTHER" id="PTHR45138">
    <property type="entry name" value="REGULATORY COMPONENTS OF SENSORY TRANSDUCTION SYSTEM"/>
    <property type="match status" value="1"/>
</dbReference>
<dbReference type="EMBL" id="NIBG01000002">
    <property type="protein sequence ID" value="PAB60560.1"/>
    <property type="molecule type" value="Genomic_DNA"/>
</dbReference>
<dbReference type="InterPro" id="IPR050469">
    <property type="entry name" value="Diguanylate_Cyclase"/>
</dbReference>
<feature type="transmembrane region" description="Helical" evidence="1">
    <location>
        <begin position="139"/>
        <end position="156"/>
    </location>
</feature>
<dbReference type="InterPro" id="IPR043128">
    <property type="entry name" value="Rev_trsase/Diguanyl_cyclase"/>
</dbReference>
<evidence type="ECO:0000259" key="2">
    <source>
        <dbReference type="PROSITE" id="PS50887"/>
    </source>
</evidence>
<dbReference type="Proteomes" id="UP000216024">
    <property type="component" value="Unassembled WGS sequence"/>
</dbReference>
<dbReference type="PANTHER" id="PTHR45138:SF9">
    <property type="entry name" value="DIGUANYLATE CYCLASE DGCM-RELATED"/>
    <property type="match status" value="1"/>
</dbReference>
<dbReference type="GO" id="GO:1902201">
    <property type="term" value="P:negative regulation of bacterial-type flagellum-dependent cell motility"/>
    <property type="evidence" value="ECO:0007669"/>
    <property type="project" value="TreeGrafter"/>
</dbReference>
<keyword evidence="1" id="KW-0812">Transmembrane</keyword>
<gene>
    <name evidence="3" type="ORF">CCE28_03175</name>
</gene>
<comment type="caution">
    <text evidence="3">The sequence shown here is derived from an EMBL/GenBank/DDBJ whole genome shotgun (WGS) entry which is preliminary data.</text>
</comment>
<evidence type="ECO:0000313" key="4">
    <source>
        <dbReference type="Proteomes" id="UP000216024"/>
    </source>
</evidence>
<accession>A0A267MPA6</accession>
<evidence type="ECO:0000256" key="1">
    <source>
        <dbReference type="SAM" id="Phobius"/>
    </source>
</evidence>
<name>A0A267MPA6_9FIRM</name>
<dbReference type="GO" id="GO:0043709">
    <property type="term" value="P:cell adhesion involved in single-species biofilm formation"/>
    <property type="evidence" value="ECO:0007669"/>
    <property type="project" value="TreeGrafter"/>
</dbReference>
<dbReference type="NCBIfam" id="TIGR00254">
    <property type="entry name" value="GGDEF"/>
    <property type="match status" value="1"/>
</dbReference>
<dbReference type="Gene3D" id="3.30.70.270">
    <property type="match status" value="1"/>
</dbReference>
<keyword evidence="4" id="KW-1185">Reference proteome</keyword>
<dbReference type="Pfam" id="PF00990">
    <property type="entry name" value="GGDEF"/>
    <property type="match status" value="1"/>
</dbReference>
<protein>
    <recommendedName>
        <fullName evidence="2">GGDEF domain-containing protein</fullName>
    </recommendedName>
</protein>
<dbReference type="PROSITE" id="PS50887">
    <property type="entry name" value="GGDEF"/>
    <property type="match status" value="1"/>
</dbReference>
<feature type="transmembrane region" description="Helical" evidence="1">
    <location>
        <begin position="89"/>
        <end position="110"/>
    </location>
</feature>
<dbReference type="SMART" id="SM00267">
    <property type="entry name" value="GGDEF"/>
    <property type="match status" value="1"/>
</dbReference>